<organism evidence="2 3">
    <name type="scientific">Rhynchospora tenuis</name>
    <dbReference type="NCBI Taxonomy" id="198213"/>
    <lineage>
        <taxon>Eukaryota</taxon>
        <taxon>Viridiplantae</taxon>
        <taxon>Streptophyta</taxon>
        <taxon>Embryophyta</taxon>
        <taxon>Tracheophyta</taxon>
        <taxon>Spermatophyta</taxon>
        <taxon>Magnoliopsida</taxon>
        <taxon>Liliopsida</taxon>
        <taxon>Poales</taxon>
        <taxon>Cyperaceae</taxon>
        <taxon>Cyperoideae</taxon>
        <taxon>Rhynchosporeae</taxon>
        <taxon>Rhynchospora</taxon>
    </lineage>
</organism>
<keyword evidence="3" id="KW-1185">Reference proteome</keyword>
<proteinExistence type="predicted"/>
<name>A0AAD5Z6U2_9POAL</name>
<protein>
    <recommendedName>
        <fullName evidence="1">KIB1-4 beta-propeller domain-containing protein</fullName>
    </recommendedName>
</protein>
<dbReference type="EMBL" id="JAMRDG010000002">
    <property type="protein sequence ID" value="KAJ3687982.1"/>
    <property type="molecule type" value="Genomic_DNA"/>
</dbReference>
<feature type="domain" description="KIB1-4 beta-propeller" evidence="1">
    <location>
        <begin position="83"/>
        <end position="331"/>
    </location>
</feature>
<dbReference type="PANTHER" id="PTHR44259:SF114">
    <property type="entry name" value="OS06G0707300 PROTEIN"/>
    <property type="match status" value="1"/>
</dbReference>
<evidence type="ECO:0000259" key="1">
    <source>
        <dbReference type="Pfam" id="PF03478"/>
    </source>
</evidence>
<dbReference type="PANTHER" id="PTHR44259">
    <property type="entry name" value="OS07G0183000 PROTEIN-RELATED"/>
    <property type="match status" value="1"/>
</dbReference>
<evidence type="ECO:0000313" key="3">
    <source>
        <dbReference type="Proteomes" id="UP001210211"/>
    </source>
</evidence>
<dbReference type="AlphaFoldDB" id="A0AAD5Z6U2"/>
<sequence length="386" mass="44490">MGKKDSPSSVFRDWAHLPPEIVELISDRVKSVTDYVRFRVVCSPWHSASLPKPRHHLSAQLPWLMLPYSWTDLSSVSFDDVFESKTHRFHLPVPRGRDISGTELCGSYRGWLLLSKHLGEEVILLNPLTRALIQLPPFIAPARDLGGDDWDVPLYDIIFEHPGNEGFFFPTKVTFSTDLTDPNCLITVFIEPYWVICCQIGDPCWTRVDIHLQHLRHWADVTYYDGLFYFLPYSDEGMPIIDSKDTEERIVHVPELSGARKFFVEGKSGVYVLAIHPEEKFELYQFLEKPMKLEQITDTSDRTAIFYGDDYPCLAVSTADCDSLDGDSVYIERKSGPYTWKCAWKCAVGSHCNIYSSQLEHEVLESFKERPRLSGEQLMWFQPSFF</sequence>
<evidence type="ECO:0000313" key="2">
    <source>
        <dbReference type="EMBL" id="KAJ3687982.1"/>
    </source>
</evidence>
<gene>
    <name evidence="2" type="ORF">LUZ61_017146</name>
</gene>
<dbReference type="Proteomes" id="UP001210211">
    <property type="component" value="Unassembled WGS sequence"/>
</dbReference>
<dbReference type="Gene3D" id="1.20.1280.50">
    <property type="match status" value="1"/>
</dbReference>
<accession>A0AAD5Z6U2</accession>
<dbReference type="Pfam" id="PF03478">
    <property type="entry name" value="Beta-prop_KIB1-4"/>
    <property type="match status" value="1"/>
</dbReference>
<reference evidence="2 3" key="1">
    <citation type="journal article" date="2022" name="Cell">
        <title>Repeat-based holocentromeres influence genome architecture and karyotype evolution.</title>
        <authorList>
            <person name="Hofstatter P.G."/>
            <person name="Thangavel G."/>
            <person name="Lux T."/>
            <person name="Neumann P."/>
            <person name="Vondrak T."/>
            <person name="Novak P."/>
            <person name="Zhang M."/>
            <person name="Costa L."/>
            <person name="Castellani M."/>
            <person name="Scott A."/>
            <person name="Toegelov H."/>
            <person name="Fuchs J."/>
            <person name="Mata-Sucre Y."/>
            <person name="Dias Y."/>
            <person name="Vanzela A.L.L."/>
            <person name="Huettel B."/>
            <person name="Almeida C.C.S."/>
            <person name="Simkova H."/>
            <person name="Souza G."/>
            <person name="Pedrosa-Harand A."/>
            <person name="Macas J."/>
            <person name="Mayer K.F.X."/>
            <person name="Houben A."/>
            <person name="Marques A."/>
        </authorList>
    </citation>
    <scope>NUCLEOTIDE SEQUENCE [LARGE SCALE GENOMIC DNA]</scope>
    <source>
        <strain evidence="2">RhyTen1mFocal</strain>
    </source>
</reference>
<comment type="caution">
    <text evidence="2">The sequence shown here is derived from an EMBL/GenBank/DDBJ whole genome shotgun (WGS) entry which is preliminary data.</text>
</comment>
<dbReference type="InterPro" id="IPR005174">
    <property type="entry name" value="KIB1-4_b-propeller"/>
</dbReference>
<dbReference type="InterPro" id="IPR050942">
    <property type="entry name" value="F-box_BR-signaling"/>
</dbReference>